<dbReference type="AlphaFoldDB" id="A0A6S7K6D1"/>
<dbReference type="PANTHER" id="PTHR10663">
    <property type="entry name" value="GUANYL-NUCLEOTIDE EXCHANGE FACTOR"/>
    <property type="match status" value="1"/>
</dbReference>
<feature type="compositionally biased region" description="Polar residues" evidence="1">
    <location>
        <begin position="342"/>
        <end position="351"/>
    </location>
</feature>
<reference evidence="2" key="1">
    <citation type="submission" date="2020-04" db="EMBL/GenBank/DDBJ databases">
        <authorList>
            <person name="Alioto T."/>
            <person name="Alioto T."/>
            <person name="Gomez Garrido J."/>
        </authorList>
    </citation>
    <scope>NUCLEOTIDE SEQUENCE</scope>
    <source>
        <strain evidence="2">A484AB</strain>
    </source>
</reference>
<evidence type="ECO:0000313" key="3">
    <source>
        <dbReference type="Proteomes" id="UP001152795"/>
    </source>
</evidence>
<feature type="region of interest" description="Disordered" evidence="1">
    <location>
        <begin position="296"/>
        <end position="327"/>
    </location>
</feature>
<dbReference type="InterPro" id="IPR035999">
    <property type="entry name" value="Sec7_dom_sf"/>
</dbReference>
<feature type="region of interest" description="Disordered" evidence="1">
    <location>
        <begin position="1"/>
        <end position="83"/>
    </location>
</feature>
<dbReference type="OrthoDB" id="5965305at2759"/>
<feature type="compositionally biased region" description="Polar residues" evidence="1">
    <location>
        <begin position="57"/>
        <end position="67"/>
    </location>
</feature>
<dbReference type="EMBL" id="CACRXK020023981">
    <property type="protein sequence ID" value="CAB4038244.1"/>
    <property type="molecule type" value="Genomic_DNA"/>
</dbReference>
<keyword evidence="3" id="KW-1185">Reference proteome</keyword>
<feature type="compositionally biased region" description="Acidic residues" evidence="1">
    <location>
        <begin position="1"/>
        <end position="16"/>
    </location>
</feature>
<organism evidence="2 3">
    <name type="scientific">Paramuricea clavata</name>
    <name type="common">Red gorgonian</name>
    <name type="synonym">Violescent sea-whip</name>
    <dbReference type="NCBI Taxonomy" id="317549"/>
    <lineage>
        <taxon>Eukaryota</taxon>
        <taxon>Metazoa</taxon>
        <taxon>Cnidaria</taxon>
        <taxon>Anthozoa</taxon>
        <taxon>Octocorallia</taxon>
        <taxon>Malacalcyonacea</taxon>
        <taxon>Plexauridae</taxon>
        <taxon>Paramuricea</taxon>
    </lineage>
</organism>
<dbReference type="PANTHER" id="PTHR10663:SF388">
    <property type="entry name" value="GOLGI-SPECIFIC BREFELDIN A-RESISTANCE GUANINE NUCLEOTIDE EXCHANGE FACTOR 1"/>
    <property type="match status" value="1"/>
</dbReference>
<evidence type="ECO:0000313" key="2">
    <source>
        <dbReference type="EMBL" id="CAB4038244.1"/>
    </source>
</evidence>
<dbReference type="Pfam" id="PF12783">
    <property type="entry name" value="Sec7-like_HUS"/>
    <property type="match status" value="1"/>
</dbReference>
<dbReference type="SUPFAM" id="SSF48425">
    <property type="entry name" value="Sec7 domain"/>
    <property type="match status" value="1"/>
</dbReference>
<dbReference type="Proteomes" id="UP001152795">
    <property type="component" value="Unassembled WGS sequence"/>
</dbReference>
<comment type="caution">
    <text evidence="2">The sequence shown here is derived from an EMBL/GenBank/DDBJ whole genome shotgun (WGS) entry which is preliminary data.</text>
</comment>
<gene>
    <name evidence="2" type="ORF">PACLA_8A026465</name>
</gene>
<dbReference type="PROSITE" id="PS50190">
    <property type="entry name" value="SEC7"/>
    <property type="match status" value="1"/>
</dbReference>
<proteinExistence type="predicted"/>
<dbReference type="GO" id="GO:0005085">
    <property type="term" value="F:guanyl-nucleotide exchange factor activity"/>
    <property type="evidence" value="ECO:0007669"/>
    <property type="project" value="InterPro"/>
</dbReference>
<dbReference type="GO" id="GO:0032012">
    <property type="term" value="P:regulation of ARF protein signal transduction"/>
    <property type="evidence" value="ECO:0007669"/>
    <property type="project" value="InterPro"/>
</dbReference>
<name>A0A6S7K6D1_PARCT</name>
<feature type="region of interest" description="Disordered" evidence="1">
    <location>
        <begin position="338"/>
        <end position="357"/>
    </location>
</feature>
<dbReference type="Pfam" id="PF01369">
    <property type="entry name" value="Sec7"/>
    <property type="match status" value="1"/>
</dbReference>
<evidence type="ECO:0000256" key="1">
    <source>
        <dbReference type="SAM" id="MobiDB-lite"/>
    </source>
</evidence>
<sequence length="454" mass="50284">MTDPLEGEPGTEDDVVDKESRASSITTEEDSQLEHGTSTETIDQEESVETNHADIASSESSVTQEEYVSTKGVRFTPPEAHKEGHGPLVPYGLPCVRELLRFLISLINPHDRHNSEPMIHIGLSLLTVALESGAAHIGAFPSLMNLVSDEMCKNLFMLLQCDVHSLFAMALRVCFLLFEALRGHLKLQLESYFKRLLEILSLDQQVLLFEKRELILDNINQLFHIPDLVSELYVNYDCDLYCVNLFEELCKALSKNAFPAGSLTTANVPALDALLQVVHVIEAHCHPTIPVPKPVKIKVNHKTGDDDSGTDENGDTPPFSPTPPPSSGFLMAKKMKIGCSSEPPSQSNDPSFDQDDGLTHSSALAVMFASSVPTPDDLAQLKKKKKLLQTGSEQFNTKAKKGLEFLQEHGFLTKPVHPEELANHLRENIRLDKKAIGDYIGDRKNTKVLEAFVR</sequence>
<accession>A0A6S7K6D1</accession>
<dbReference type="Gene3D" id="1.10.220.20">
    <property type="match status" value="1"/>
</dbReference>
<dbReference type="InterPro" id="IPR000904">
    <property type="entry name" value="Sec7_dom"/>
</dbReference>
<dbReference type="InterPro" id="IPR032691">
    <property type="entry name" value="Mon2/Sec7/BIG1-like_HUS"/>
</dbReference>
<protein>
    <submittedName>
        <fullName evidence="2">Golgi-specific brefeldin A-resistance guanine nucleotide exchange factor 1-like</fullName>
    </submittedName>
</protein>